<dbReference type="SMART" id="SM00235">
    <property type="entry name" value="ZnMc"/>
    <property type="match status" value="1"/>
</dbReference>
<reference evidence="10" key="1">
    <citation type="submission" date="2022-08" db="UniProtKB">
        <authorList>
            <consortium name="EnsemblMetazoa"/>
        </authorList>
    </citation>
    <scope>IDENTIFICATION</scope>
    <source>
        <strain evidence="10">05x7-T-G4-1.051#20</strain>
    </source>
</reference>
<feature type="binding site" evidence="5">
    <location>
        <position position="190"/>
    </location>
    <ligand>
        <name>Zn(2+)</name>
        <dbReference type="ChEBI" id="CHEBI:29105"/>
        <note>catalytic</note>
    </ligand>
</feature>
<dbReference type="Proteomes" id="UP000005408">
    <property type="component" value="Unassembled WGS sequence"/>
</dbReference>
<evidence type="ECO:0000256" key="2">
    <source>
        <dbReference type="ARBA" id="ARBA00022670"/>
    </source>
</evidence>
<evidence type="ECO:0000313" key="10">
    <source>
        <dbReference type="EnsemblMetazoa" id="G15305.1:cds"/>
    </source>
</evidence>
<dbReference type="Gene3D" id="3.40.390.10">
    <property type="entry name" value="Collagenase (Catalytic Domain)"/>
    <property type="match status" value="1"/>
</dbReference>
<name>A0A8W8IR81_MAGGI</name>
<keyword evidence="2 5" id="KW-0645">Protease</keyword>
<sequence length="927" mass="104663">MKTCIVPVVIILSFVRDVVSQGDRRRPPVGVTIDQLIARSMGGIEGYVNISNQLVTPDSKILAELDMYLTYDQYKILYSSERERTKRKAVRSGVLRWPNGEIPYEFKWGAYSNSEKYLIRVAMREWEKYTCLRFRKRQRENNYVMFQDNFGCNSQLGMVGGGQPLNLDRNGCRYKGLYLHEIGHAVGLVHEHQRPIRDQFIRINYGNVHPSLRQWFQKYPQYRINNFNISYEFSSVMHYGITAFSVDGRSKTIETQPQYRSQEPEIGRVYSKELSFTDIATVNNMYHCNRHCSRNIRCRDGGYVDQNCRCVCPDGSSDCEEGKAPQFQFCRNQDKDWSCSVWAKQGECDRNPRYMKSKCARACGVCSDAMAADKVVGDQCVNAFPDDKCKSWKELGDCVANKVWMSQNCKKACGVCDSSNDSTGTGCSNRQPDKKCDDWAVRGECTVNPRWMARNCQKSCQQCTDGSGTTSRIPNTTPTPRPTIRTTVATTTTTEGTTTSEPSTTVDNGTVATTTTTTERTTTSEPSTTVDNVTSSTTELPTTVDTTTTRDEILTTTIPWQSTTTTSRPSTTTVYTPPTRTTTRSPTTRKPVRLLPKAPVISVIEITPDLVRFQVSFRRYDGSTLKLLVVKPFQRELKYKNYPIELTDGGPRVIEVKYSGLKPKSAYSFRFYAISDAGSGQYIDEKIMTKAKVKNLCVSEPCGCILLSISSHGVLVKMNDQIDSGDFETFEDFILTHPELDKNEFSKNYVDERVSVKEIVEMFRDERHVGTKIIQVVKVSVQNDVKDAPCIDSDVDIGFDVCVVRDNGEGEPLPQSHLRVPPAPPDTNIAYSPPYLENSVIVFSTPFGYVAGVESTQYGSHAWEVLEETLKSMEPVDGSINLLDWLKKTNGNLAKAEYFEIYNVKYKPLLSISHTLTKQILFKLKPE</sequence>
<evidence type="ECO:0000259" key="8">
    <source>
        <dbReference type="PROSITE" id="PS51670"/>
    </source>
</evidence>
<dbReference type="AlphaFoldDB" id="A0A8W8IR81"/>
<keyword evidence="3 5" id="KW-0378">Hydrolase</keyword>
<keyword evidence="5 6" id="KW-0862">Zinc</keyword>
<accession>A0A8W8IR81</accession>
<keyword evidence="6" id="KW-0732">Signal</keyword>
<dbReference type="PROSITE" id="PS51864">
    <property type="entry name" value="ASTACIN"/>
    <property type="match status" value="1"/>
</dbReference>
<feature type="domain" description="ShKT" evidence="8">
    <location>
        <begin position="380"/>
        <end position="416"/>
    </location>
</feature>
<comment type="cofactor">
    <cofactor evidence="5 6">
        <name>Zn(2+)</name>
        <dbReference type="ChEBI" id="CHEBI:29105"/>
    </cofactor>
    <text evidence="5 6">Binds 1 zinc ion per subunit.</text>
</comment>
<comment type="caution">
    <text evidence="4">Lacks conserved residue(s) required for the propagation of feature annotation.</text>
</comment>
<dbReference type="CDD" id="cd04280">
    <property type="entry name" value="ZnMc_astacin_like"/>
    <property type="match status" value="1"/>
</dbReference>
<dbReference type="PRINTS" id="PR00480">
    <property type="entry name" value="ASTACIN"/>
</dbReference>
<keyword evidence="5 6" id="KW-0482">Metalloprotease</keyword>
<dbReference type="InterPro" id="IPR006026">
    <property type="entry name" value="Peptidase_Metallo"/>
</dbReference>
<comment type="function">
    <text evidence="1">Metalloprotease.</text>
</comment>
<dbReference type="SUPFAM" id="SSF55486">
    <property type="entry name" value="Metalloproteases ('zincins'), catalytic domain"/>
    <property type="match status" value="1"/>
</dbReference>
<feature type="region of interest" description="Disordered" evidence="7">
    <location>
        <begin position="490"/>
        <end position="546"/>
    </location>
</feature>
<feature type="region of interest" description="Disordered" evidence="7">
    <location>
        <begin position="562"/>
        <end position="589"/>
    </location>
</feature>
<dbReference type="Gene3D" id="3.40.50.1460">
    <property type="match status" value="1"/>
</dbReference>
<dbReference type="GO" id="GO:0006508">
    <property type="term" value="P:proteolysis"/>
    <property type="evidence" value="ECO:0007669"/>
    <property type="project" value="UniProtKB-KW"/>
</dbReference>
<dbReference type="PANTHER" id="PTHR10127">
    <property type="entry name" value="DISCOIDIN, CUB, EGF, LAMININ , AND ZINC METALLOPROTEASE DOMAIN CONTAINING"/>
    <property type="match status" value="1"/>
</dbReference>
<organism evidence="10 11">
    <name type="scientific">Magallana gigas</name>
    <name type="common">Pacific oyster</name>
    <name type="synonym">Crassostrea gigas</name>
    <dbReference type="NCBI Taxonomy" id="29159"/>
    <lineage>
        <taxon>Eukaryota</taxon>
        <taxon>Metazoa</taxon>
        <taxon>Spiralia</taxon>
        <taxon>Lophotrochozoa</taxon>
        <taxon>Mollusca</taxon>
        <taxon>Bivalvia</taxon>
        <taxon>Autobranchia</taxon>
        <taxon>Pteriomorphia</taxon>
        <taxon>Ostreida</taxon>
        <taxon>Ostreoidea</taxon>
        <taxon>Ostreidae</taxon>
        <taxon>Magallana</taxon>
    </lineage>
</organism>
<protein>
    <recommendedName>
        <fullName evidence="6">Metalloendopeptidase</fullName>
        <ecNumber evidence="6">3.4.24.-</ecNumber>
    </recommendedName>
</protein>
<dbReference type="InterPro" id="IPR024079">
    <property type="entry name" value="MetalloPept_cat_dom_sf"/>
</dbReference>
<dbReference type="GO" id="GO:0008270">
    <property type="term" value="F:zinc ion binding"/>
    <property type="evidence" value="ECO:0007669"/>
    <property type="project" value="UniProtKB-UniRule"/>
</dbReference>
<feature type="binding site" evidence="5">
    <location>
        <position position="180"/>
    </location>
    <ligand>
        <name>Zn(2+)</name>
        <dbReference type="ChEBI" id="CHEBI:29105"/>
        <note>catalytic</note>
    </ligand>
</feature>
<dbReference type="SMART" id="SM00254">
    <property type="entry name" value="ShKT"/>
    <property type="match status" value="3"/>
</dbReference>
<evidence type="ECO:0000313" key="11">
    <source>
        <dbReference type="Proteomes" id="UP000005408"/>
    </source>
</evidence>
<feature type="domain" description="ShKT" evidence="8">
    <location>
        <begin position="330"/>
        <end position="366"/>
    </location>
</feature>
<evidence type="ECO:0000256" key="6">
    <source>
        <dbReference type="RuleBase" id="RU361183"/>
    </source>
</evidence>
<dbReference type="PROSITE" id="PS51670">
    <property type="entry name" value="SHKT"/>
    <property type="match status" value="3"/>
</dbReference>
<dbReference type="InterPro" id="IPR003582">
    <property type="entry name" value="ShKT_dom"/>
</dbReference>
<keyword evidence="11" id="KW-1185">Reference proteome</keyword>
<dbReference type="Pfam" id="PF01549">
    <property type="entry name" value="ShK"/>
    <property type="match status" value="3"/>
</dbReference>
<feature type="domain" description="ShKT" evidence="8">
    <location>
        <begin position="427"/>
        <end position="463"/>
    </location>
</feature>
<feature type="binding site" evidence="5">
    <location>
        <position position="184"/>
    </location>
    <ligand>
        <name>Zn(2+)</name>
        <dbReference type="ChEBI" id="CHEBI:29105"/>
        <note>catalytic</note>
    </ligand>
</feature>
<keyword evidence="5 6" id="KW-0479">Metal-binding</keyword>
<feature type="signal peptide" evidence="6">
    <location>
        <begin position="1"/>
        <end position="20"/>
    </location>
</feature>
<dbReference type="Pfam" id="PF01400">
    <property type="entry name" value="Astacin"/>
    <property type="match status" value="1"/>
</dbReference>
<evidence type="ECO:0000259" key="9">
    <source>
        <dbReference type="PROSITE" id="PS51864"/>
    </source>
</evidence>
<proteinExistence type="predicted"/>
<dbReference type="EC" id="3.4.24.-" evidence="6"/>
<evidence type="ECO:0000256" key="1">
    <source>
        <dbReference type="ARBA" id="ARBA00002657"/>
    </source>
</evidence>
<evidence type="ECO:0000256" key="4">
    <source>
        <dbReference type="PROSITE-ProRule" id="PRU01005"/>
    </source>
</evidence>
<feature type="domain" description="Peptidase M12A" evidence="9">
    <location>
        <begin position="88"/>
        <end position="289"/>
    </location>
</feature>
<feature type="chain" id="PRO_5036518187" description="Metalloendopeptidase" evidence="6">
    <location>
        <begin position="21"/>
        <end position="927"/>
    </location>
</feature>
<evidence type="ECO:0000256" key="5">
    <source>
        <dbReference type="PROSITE-ProRule" id="PRU01211"/>
    </source>
</evidence>
<dbReference type="InterPro" id="IPR001506">
    <property type="entry name" value="Peptidase_M12A"/>
</dbReference>
<dbReference type="InterPro" id="IPR034035">
    <property type="entry name" value="Astacin-like_dom"/>
</dbReference>
<evidence type="ECO:0000256" key="3">
    <source>
        <dbReference type="ARBA" id="ARBA00022801"/>
    </source>
</evidence>
<dbReference type="EnsemblMetazoa" id="G15305.1">
    <property type="protein sequence ID" value="G15305.1:cds"/>
    <property type="gene ID" value="G15305"/>
</dbReference>
<feature type="active site" evidence="5">
    <location>
        <position position="181"/>
    </location>
</feature>
<dbReference type="GO" id="GO:0004222">
    <property type="term" value="F:metalloendopeptidase activity"/>
    <property type="evidence" value="ECO:0007669"/>
    <property type="project" value="UniProtKB-UniRule"/>
</dbReference>
<dbReference type="PANTHER" id="PTHR10127:SF850">
    <property type="entry name" value="METALLOENDOPEPTIDASE"/>
    <property type="match status" value="1"/>
</dbReference>
<evidence type="ECO:0000256" key="7">
    <source>
        <dbReference type="SAM" id="MobiDB-lite"/>
    </source>
</evidence>